<evidence type="ECO:0000256" key="1">
    <source>
        <dbReference type="ARBA" id="ARBA00004651"/>
    </source>
</evidence>
<evidence type="ECO:0000256" key="7">
    <source>
        <dbReference type="ARBA" id="ARBA00023053"/>
    </source>
</evidence>
<feature type="region of interest" description="Disordered" evidence="14">
    <location>
        <begin position="472"/>
        <end position="496"/>
    </location>
</feature>
<dbReference type="CDD" id="cd11492">
    <property type="entry name" value="SLC5sbd_NIS-SMVT"/>
    <property type="match status" value="1"/>
</dbReference>
<dbReference type="GO" id="GO:0006814">
    <property type="term" value="P:sodium ion transport"/>
    <property type="evidence" value="ECO:0007669"/>
    <property type="project" value="UniProtKB-KW"/>
</dbReference>
<comment type="caution">
    <text evidence="16">The sequence shown here is derived from an EMBL/GenBank/DDBJ whole genome shotgun (WGS) entry which is preliminary data.</text>
</comment>
<dbReference type="PROSITE" id="PS00456">
    <property type="entry name" value="NA_SOLUT_SYMP_1"/>
    <property type="match status" value="1"/>
</dbReference>
<dbReference type="InterPro" id="IPR018212">
    <property type="entry name" value="Na/solute_symporter_CS"/>
</dbReference>
<keyword evidence="17" id="KW-1185">Reference proteome</keyword>
<evidence type="ECO:0000313" key="17">
    <source>
        <dbReference type="Proteomes" id="UP000597762"/>
    </source>
</evidence>
<evidence type="ECO:0000256" key="8">
    <source>
        <dbReference type="ARBA" id="ARBA00023065"/>
    </source>
</evidence>
<evidence type="ECO:0000256" key="2">
    <source>
        <dbReference type="ARBA" id="ARBA00006434"/>
    </source>
</evidence>
<name>A0A812BC75_ACAPH</name>
<dbReference type="PANTHER" id="PTHR42985:SF2">
    <property type="entry name" value="SODIUM-DEPENDENT MULTIVITAMIN TRANSPORTER"/>
    <property type="match status" value="1"/>
</dbReference>
<evidence type="ECO:0000313" key="16">
    <source>
        <dbReference type="EMBL" id="CAE1176407.1"/>
    </source>
</evidence>
<evidence type="ECO:0000256" key="13">
    <source>
        <dbReference type="RuleBase" id="RU362091"/>
    </source>
</evidence>
<keyword evidence="9 15" id="KW-0472">Membrane</keyword>
<evidence type="ECO:0000256" key="10">
    <source>
        <dbReference type="ARBA" id="ARBA00023180"/>
    </source>
</evidence>
<keyword evidence="5 15" id="KW-0812">Transmembrane</keyword>
<comment type="subcellular location">
    <subcellularLocation>
        <location evidence="1">Cell membrane</location>
        <topology evidence="1">Multi-pass membrane protein</topology>
    </subcellularLocation>
</comment>
<evidence type="ECO:0000256" key="5">
    <source>
        <dbReference type="ARBA" id="ARBA00022692"/>
    </source>
</evidence>
<evidence type="ECO:0000256" key="6">
    <source>
        <dbReference type="ARBA" id="ARBA00022989"/>
    </source>
</evidence>
<evidence type="ECO:0000256" key="14">
    <source>
        <dbReference type="SAM" id="MobiDB-lite"/>
    </source>
</evidence>
<feature type="transmembrane region" description="Helical" evidence="15">
    <location>
        <begin position="246"/>
        <end position="266"/>
    </location>
</feature>
<dbReference type="Gene3D" id="1.20.1730.10">
    <property type="entry name" value="Sodium/glucose cotransporter"/>
    <property type="match status" value="1"/>
</dbReference>
<feature type="transmembrane region" description="Helical" evidence="15">
    <location>
        <begin position="187"/>
        <end position="212"/>
    </location>
</feature>
<gene>
    <name evidence="16" type="ORF">SPHA_14151</name>
</gene>
<dbReference type="AlphaFoldDB" id="A0A812BC75"/>
<feature type="transmembrane region" description="Helical" evidence="15">
    <location>
        <begin position="142"/>
        <end position="167"/>
    </location>
</feature>
<keyword evidence="7" id="KW-0915">Sodium</keyword>
<dbReference type="GO" id="GO:0015075">
    <property type="term" value="F:monoatomic ion transmembrane transporter activity"/>
    <property type="evidence" value="ECO:0007669"/>
    <property type="project" value="UniProtKB-ARBA"/>
</dbReference>
<evidence type="ECO:0000256" key="4">
    <source>
        <dbReference type="ARBA" id="ARBA00022475"/>
    </source>
</evidence>
<feature type="transmembrane region" description="Helical" evidence="15">
    <location>
        <begin position="272"/>
        <end position="296"/>
    </location>
</feature>
<protein>
    <submittedName>
        <fullName evidence="16">SLC5A6</fullName>
    </submittedName>
</protein>
<dbReference type="NCBIfam" id="TIGR00813">
    <property type="entry name" value="sss"/>
    <property type="match status" value="1"/>
</dbReference>
<feature type="transmembrane region" description="Helical" evidence="15">
    <location>
        <begin position="103"/>
        <end position="121"/>
    </location>
</feature>
<keyword evidence="11" id="KW-0739">Sodium transport</keyword>
<dbReference type="PROSITE" id="PS50283">
    <property type="entry name" value="NA_SOLUT_SYMP_3"/>
    <property type="match status" value="1"/>
</dbReference>
<keyword evidence="4" id="KW-1003">Cell membrane</keyword>
<feature type="transmembrane region" description="Helical" evidence="15">
    <location>
        <begin position="378"/>
        <end position="399"/>
    </location>
</feature>
<dbReference type="EMBL" id="CAHIKZ030000480">
    <property type="protein sequence ID" value="CAE1176407.1"/>
    <property type="molecule type" value="Genomic_DNA"/>
</dbReference>
<dbReference type="InterPro" id="IPR001734">
    <property type="entry name" value="Na/solute_symporter"/>
</dbReference>
<dbReference type="GO" id="GO:0098660">
    <property type="term" value="P:inorganic ion transmembrane transport"/>
    <property type="evidence" value="ECO:0007669"/>
    <property type="project" value="UniProtKB-ARBA"/>
</dbReference>
<feature type="transmembrane region" description="Helical" evidence="15">
    <location>
        <begin position="22"/>
        <end position="41"/>
    </location>
</feature>
<dbReference type="Proteomes" id="UP000597762">
    <property type="component" value="Unassembled WGS sequence"/>
</dbReference>
<evidence type="ECO:0000256" key="15">
    <source>
        <dbReference type="SAM" id="Phobius"/>
    </source>
</evidence>
<keyword evidence="3" id="KW-0813">Transport</keyword>
<evidence type="ECO:0000256" key="11">
    <source>
        <dbReference type="ARBA" id="ARBA00023201"/>
    </source>
</evidence>
<dbReference type="InterPro" id="IPR051163">
    <property type="entry name" value="Sodium:Solute_Symporter_SSF"/>
</dbReference>
<proteinExistence type="inferred from homology"/>
<dbReference type="GO" id="GO:0005886">
    <property type="term" value="C:plasma membrane"/>
    <property type="evidence" value="ECO:0007669"/>
    <property type="project" value="UniProtKB-SubCell"/>
</dbReference>
<keyword evidence="10" id="KW-0325">Glycoprotein</keyword>
<comment type="similarity">
    <text evidence="2 13">Belongs to the sodium:solute symporter (SSF) (TC 2.A.21) family.</text>
</comment>
<reference evidence="16" key="1">
    <citation type="submission" date="2021-01" db="EMBL/GenBank/DDBJ databases">
        <authorList>
            <person name="Li R."/>
            <person name="Bekaert M."/>
        </authorList>
    </citation>
    <scope>NUCLEOTIDE SEQUENCE</scope>
    <source>
        <strain evidence="16">Farmed</strain>
    </source>
</reference>
<evidence type="ECO:0000256" key="9">
    <source>
        <dbReference type="ARBA" id="ARBA00023136"/>
    </source>
</evidence>
<evidence type="ECO:0000256" key="3">
    <source>
        <dbReference type="ARBA" id="ARBA00022448"/>
    </source>
</evidence>
<dbReference type="PANTHER" id="PTHR42985">
    <property type="entry name" value="SODIUM-COUPLED MONOCARBOXYLATE TRANSPORTER"/>
    <property type="match status" value="1"/>
</dbReference>
<feature type="transmembrane region" description="Helical" evidence="15">
    <location>
        <begin position="303"/>
        <end position="321"/>
    </location>
</feature>
<dbReference type="GO" id="GO:0015293">
    <property type="term" value="F:symporter activity"/>
    <property type="evidence" value="ECO:0007669"/>
    <property type="project" value="TreeGrafter"/>
</dbReference>
<dbReference type="InterPro" id="IPR038377">
    <property type="entry name" value="Na/Glc_symporter_sf"/>
</dbReference>
<organism evidence="16 17">
    <name type="scientific">Acanthosepion pharaonis</name>
    <name type="common">Pharaoh cuttlefish</name>
    <name type="synonym">Sepia pharaonis</name>
    <dbReference type="NCBI Taxonomy" id="158019"/>
    <lineage>
        <taxon>Eukaryota</taxon>
        <taxon>Metazoa</taxon>
        <taxon>Spiralia</taxon>
        <taxon>Lophotrochozoa</taxon>
        <taxon>Mollusca</taxon>
        <taxon>Cephalopoda</taxon>
        <taxon>Coleoidea</taxon>
        <taxon>Decapodiformes</taxon>
        <taxon>Sepiida</taxon>
        <taxon>Sepiina</taxon>
        <taxon>Sepiidae</taxon>
        <taxon>Acanthosepion</taxon>
    </lineage>
</organism>
<comment type="catalytic activity">
    <reaction evidence="12">
        <text>iodide(out) + 2 Na(+)(out) = iodide(in) + 2 Na(+)(in)</text>
        <dbReference type="Rhea" id="RHEA:71207"/>
        <dbReference type="ChEBI" id="CHEBI:16382"/>
        <dbReference type="ChEBI" id="CHEBI:29101"/>
    </reaction>
</comment>
<evidence type="ECO:0000256" key="12">
    <source>
        <dbReference type="ARBA" id="ARBA00036099"/>
    </source>
</evidence>
<dbReference type="OrthoDB" id="6132759at2759"/>
<dbReference type="Pfam" id="PF00474">
    <property type="entry name" value="SSF"/>
    <property type="match status" value="1"/>
</dbReference>
<keyword evidence="6 15" id="KW-1133">Transmembrane helix</keyword>
<sequence length="517" mass="56219">MILYMAIVLYAPSLALNKVTGFNLWGSVISVGVVCTFYTTLGGMKAVLWTDVFQVAIMMIGLLATLIEGCIRAGGFNNAWEHARESGRIVFDDFNPDPAVRHTFWSLVIGGYFTWLAVYGVNQAQVQRACTCPTLKKAQLALWLNFPGLCMILYICCLIGIVLYDFYRTCDPKSYGLVQQADQLLPLYVMDILGFLKGLPGLFIACLFSGALSTISSGLNSLSTVILEDVIRTYIIKDMPENKATWISKILVLILGFLCLGLAYVASLLGGVLQAALSLFGMIGGPLLGLFTLGLFFPWANKWGAYTGLIGSLIFMFWIGIGAQTYKFPSPKSMIDISGCNWNVTQPPPTINITTIPTTTVAEATTITPVQVLYTLSYLWYSATAVLTTLVIGLLVSFATGHTKAKDVNPNLMVPFFDIVFPCLPEKIRKPLRFGVDYSGRYGVSSGRPRLQVSTISGNHVSNNPVGIATPRTGILKTPSHSTSSVDSGRESSKTTSFSDDVSVVTITSRVSYESCV</sequence>
<accession>A0A812BC75</accession>
<keyword evidence="8" id="KW-0406">Ion transport</keyword>